<reference evidence="3" key="1">
    <citation type="submission" date="2021-01" db="EMBL/GenBank/DDBJ databases">
        <title>Genome public.</title>
        <authorList>
            <person name="Liu C."/>
            <person name="Sun Q."/>
        </authorList>
    </citation>
    <scope>NUCLEOTIDE SEQUENCE [LARGE SCALE GENOMIC DNA]</scope>
    <source>
        <strain evidence="3">YIM B02567</strain>
    </source>
</reference>
<dbReference type="Proteomes" id="UP000628669">
    <property type="component" value="Unassembled WGS sequence"/>
</dbReference>
<evidence type="ECO:0000313" key="2">
    <source>
        <dbReference type="EMBL" id="MBK1896630.1"/>
    </source>
</evidence>
<protein>
    <submittedName>
        <fullName evidence="2">Alpha/beta fold hydrolase</fullName>
    </submittedName>
</protein>
<dbReference type="Pfam" id="PF00561">
    <property type="entry name" value="Abhydrolase_1"/>
    <property type="match status" value="1"/>
</dbReference>
<dbReference type="Gene3D" id="3.40.50.1820">
    <property type="entry name" value="alpha/beta hydrolase"/>
    <property type="match status" value="1"/>
</dbReference>
<gene>
    <name evidence="2" type="ORF">JHL15_12760</name>
</gene>
<organism evidence="2 3">
    <name type="scientific">Chryseobacterium paridis</name>
    <dbReference type="NCBI Taxonomy" id="2800328"/>
    <lineage>
        <taxon>Bacteria</taxon>
        <taxon>Pseudomonadati</taxon>
        <taxon>Bacteroidota</taxon>
        <taxon>Flavobacteriia</taxon>
        <taxon>Flavobacteriales</taxon>
        <taxon>Weeksellaceae</taxon>
        <taxon>Chryseobacterium group</taxon>
        <taxon>Chryseobacterium</taxon>
    </lineage>
</organism>
<accession>A0ABS1FW53</accession>
<comment type="caution">
    <text evidence="2">The sequence shown here is derived from an EMBL/GenBank/DDBJ whole genome shotgun (WGS) entry which is preliminary data.</text>
</comment>
<dbReference type="InterPro" id="IPR000073">
    <property type="entry name" value="AB_hydrolase_1"/>
</dbReference>
<name>A0ABS1FW53_9FLAO</name>
<dbReference type="PANTHER" id="PTHR42977">
    <property type="entry name" value="HYDROLASE-RELATED"/>
    <property type="match status" value="1"/>
</dbReference>
<dbReference type="InterPro" id="IPR000639">
    <property type="entry name" value="Epox_hydrolase-like"/>
</dbReference>
<dbReference type="RefSeq" id="WP_200246251.1">
    <property type="nucleotide sequence ID" value="NZ_JAENHK010000010.1"/>
</dbReference>
<dbReference type="GO" id="GO:0016787">
    <property type="term" value="F:hydrolase activity"/>
    <property type="evidence" value="ECO:0007669"/>
    <property type="project" value="UniProtKB-KW"/>
</dbReference>
<dbReference type="InterPro" id="IPR051340">
    <property type="entry name" value="Haloalkane_dehalogenase"/>
</dbReference>
<evidence type="ECO:0000259" key="1">
    <source>
        <dbReference type="Pfam" id="PF00561"/>
    </source>
</evidence>
<dbReference type="EMBL" id="JAENHK010000010">
    <property type="protein sequence ID" value="MBK1896630.1"/>
    <property type="molecule type" value="Genomic_DNA"/>
</dbReference>
<dbReference type="InterPro" id="IPR029058">
    <property type="entry name" value="AB_hydrolase_fold"/>
</dbReference>
<dbReference type="PRINTS" id="PR00111">
    <property type="entry name" value="ABHYDROLASE"/>
</dbReference>
<keyword evidence="3" id="KW-1185">Reference proteome</keyword>
<feature type="domain" description="AB hydrolase-1" evidence="1">
    <location>
        <begin position="28"/>
        <end position="271"/>
    </location>
</feature>
<proteinExistence type="predicted"/>
<sequence>MNPTIYYKNADVNGLNIFYRESGPKDAPILLLLHGFPTSSHMFRNLIPKLNDQYHIIAPDLPGFGFSDAPDSSQFSYTFDNLAKTMQGFIDALELKRFALYIFDYGAPTGLRLALANPEKITGIISQNGNAYEEGLSDNWNPIRKYWEDPTPENRRLLSDFTSEKMTQFQYLEGVKDRSLIAPESYALDQYFLDRPGMNDIQIDLMLDYRTNVALYPKFQEYFRKYQPQFLAAWGKYDPFFLPPGAEAYKKDIPNATVKFYETGHFALETHAEEISNDIKAFLKDLPL</sequence>
<keyword evidence="2" id="KW-0378">Hydrolase</keyword>
<dbReference type="PRINTS" id="PR00412">
    <property type="entry name" value="EPOXHYDRLASE"/>
</dbReference>
<dbReference type="SUPFAM" id="SSF53474">
    <property type="entry name" value="alpha/beta-Hydrolases"/>
    <property type="match status" value="1"/>
</dbReference>
<dbReference type="PANTHER" id="PTHR42977:SF1">
    <property type="entry name" value="BLR6576 PROTEIN"/>
    <property type="match status" value="1"/>
</dbReference>
<evidence type="ECO:0000313" key="3">
    <source>
        <dbReference type="Proteomes" id="UP000628669"/>
    </source>
</evidence>